<evidence type="ECO:0000256" key="3">
    <source>
        <dbReference type="ARBA" id="ARBA00022833"/>
    </source>
</evidence>
<dbReference type="EMBL" id="ML178845">
    <property type="protein sequence ID" value="TFK97638.1"/>
    <property type="molecule type" value="Genomic_DNA"/>
</dbReference>
<evidence type="ECO:0000259" key="5">
    <source>
        <dbReference type="PROSITE" id="PS50865"/>
    </source>
</evidence>
<evidence type="ECO:0000256" key="4">
    <source>
        <dbReference type="PROSITE-ProRule" id="PRU00134"/>
    </source>
</evidence>
<dbReference type="AlphaFoldDB" id="A0A5C3QBU8"/>
<dbReference type="SUPFAM" id="SSF144232">
    <property type="entry name" value="HIT/MYND zinc finger-like"/>
    <property type="match status" value="1"/>
</dbReference>
<name>A0A5C3QBU8_9AGAR</name>
<dbReference type="InterPro" id="IPR002893">
    <property type="entry name" value="Znf_MYND"/>
</dbReference>
<dbReference type="Pfam" id="PF01753">
    <property type="entry name" value="zf-MYND"/>
    <property type="match status" value="1"/>
</dbReference>
<evidence type="ECO:0000313" key="7">
    <source>
        <dbReference type="Proteomes" id="UP000305067"/>
    </source>
</evidence>
<keyword evidence="1" id="KW-0479">Metal-binding</keyword>
<dbReference type="PROSITE" id="PS50865">
    <property type="entry name" value="ZF_MYND_2"/>
    <property type="match status" value="1"/>
</dbReference>
<accession>A0A5C3QBU8</accession>
<feature type="domain" description="MYND-type" evidence="5">
    <location>
        <begin position="241"/>
        <end position="277"/>
    </location>
</feature>
<evidence type="ECO:0000256" key="2">
    <source>
        <dbReference type="ARBA" id="ARBA00022771"/>
    </source>
</evidence>
<dbReference type="OrthoDB" id="341421at2759"/>
<dbReference type="Proteomes" id="UP000305067">
    <property type="component" value="Unassembled WGS sequence"/>
</dbReference>
<keyword evidence="7" id="KW-1185">Reference proteome</keyword>
<proteinExistence type="predicted"/>
<dbReference type="GO" id="GO:0008270">
    <property type="term" value="F:zinc ion binding"/>
    <property type="evidence" value="ECO:0007669"/>
    <property type="project" value="UniProtKB-KW"/>
</dbReference>
<protein>
    <recommendedName>
        <fullName evidence="5">MYND-type domain-containing protein</fullName>
    </recommendedName>
</protein>
<keyword evidence="2 4" id="KW-0863">Zinc-finger</keyword>
<dbReference type="STRING" id="1884261.A0A5C3QBU8"/>
<gene>
    <name evidence="6" type="ORF">BDV98DRAFT_573945</name>
</gene>
<organism evidence="6 7">
    <name type="scientific">Pterulicium gracile</name>
    <dbReference type="NCBI Taxonomy" id="1884261"/>
    <lineage>
        <taxon>Eukaryota</taxon>
        <taxon>Fungi</taxon>
        <taxon>Dikarya</taxon>
        <taxon>Basidiomycota</taxon>
        <taxon>Agaricomycotina</taxon>
        <taxon>Agaricomycetes</taxon>
        <taxon>Agaricomycetidae</taxon>
        <taxon>Agaricales</taxon>
        <taxon>Pleurotineae</taxon>
        <taxon>Pterulaceae</taxon>
        <taxon>Pterulicium</taxon>
    </lineage>
</organism>
<evidence type="ECO:0000256" key="1">
    <source>
        <dbReference type="ARBA" id="ARBA00022723"/>
    </source>
</evidence>
<dbReference type="Gene3D" id="6.10.140.2220">
    <property type="match status" value="1"/>
</dbReference>
<evidence type="ECO:0000313" key="6">
    <source>
        <dbReference type="EMBL" id="TFK97638.1"/>
    </source>
</evidence>
<reference evidence="6 7" key="1">
    <citation type="journal article" date="2019" name="Nat. Ecol. Evol.">
        <title>Megaphylogeny resolves global patterns of mushroom evolution.</title>
        <authorList>
            <person name="Varga T."/>
            <person name="Krizsan K."/>
            <person name="Foldi C."/>
            <person name="Dima B."/>
            <person name="Sanchez-Garcia M."/>
            <person name="Sanchez-Ramirez S."/>
            <person name="Szollosi G.J."/>
            <person name="Szarkandi J.G."/>
            <person name="Papp V."/>
            <person name="Albert L."/>
            <person name="Andreopoulos W."/>
            <person name="Angelini C."/>
            <person name="Antonin V."/>
            <person name="Barry K.W."/>
            <person name="Bougher N.L."/>
            <person name="Buchanan P."/>
            <person name="Buyck B."/>
            <person name="Bense V."/>
            <person name="Catcheside P."/>
            <person name="Chovatia M."/>
            <person name="Cooper J."/>
            <person name="Damon W."/>
            <person name="Desjardin D."/>
            <person name="Finy P."/>
            <person name="Geml J."/>
            <person name="Haridas S."/>
            <person name="Hughes K."/>
            <person name="Justo A."/>
            <person name="Karasinski D."/>
            <person name="Kautmanova I."/>
            <person name="Kiss B."/>
            <person name="Kocsube S."/>
            <person name="Kotiranta H."/>
            <person name="LaButti K.M."/>
            <person name="Lechner B.E."/>
            <person name="Liimatainen K."/>
            <person name="Lipzen A."/>
            <person name="Lukacs Z."/>
            <person name="Mihaltcheva S."/>
            <person name="Morgado L.N."/>
            <person name="Niskanen T."/>
            <person name="Noordeloos M.E."/>
            <person name="Ohm R.A."/>
            <person name="Ortiz-Santana B."/>
            <person name="Ovrebo C."/>
            <person name="Racz N."/>
            <person name="Riley R."/>
            <person name="Savchenko A."/>
            <person name="Shiryaev A."/>
            <person name="Soop K."/>
            <person name="Spirin V."/>
            <person name="Szebenyi C."/>
            <person name="Tomsovsky M."/>
            <person name="Tulloss R.E."/>
            <person name="Uehling J."/>
            <person name="Grigoriev I.V."/>
            <person name="Vagvolgyi C."/>
            <person name="Papp T."/>
            <person name="Martin F.M."/>
            <person name="Miettinen O."/>
            <person name="Hibbett D.S."/>
            <person name="Nagy L.G."/>
        </authorList>
    </citation>
    <scope>NUCLEOTIDE SEQUENCE [LARGE SCALE GENOMIC DNA]</scope>
    <source>
        <strain evidence="6 7">CBS 309.79</strain>
    </source>
</reference>
<keyword evidence="3" id="KW-0862">Zinc</keyword>
<sequence length="282" mass="31863">MATSTHTKKDFTRIARDLAADLRLLESSDKLHRDVDISPKENGSVQLRIRALETLPREVRDGVYVAFSAHHLPALADALRDMNGTQLEAITNLVQILSLLPEPRANPYLRRFLRNTEAMDTIPSFLAMTLSGLIPHYVKEPSTLGHIFGMFIHILQWCDPSMGHDSLAPIHPQPRQMLLDRINELTSHSVWQDASELDQAGARSLVMILEECQKDKPGKEKGYYLRTMRKELERMCGEGVCGVCQAEAKVGCSKCRTVRYCGAECQKEDWGKHKIVCYDVSF</sequence>